<feature type="binding site" evidence="17">
    <location>
        <position position="403"/>
    </location>
    <ligand>
        <name>ATP</name>
        <dbReference type="ChEBI" id="CHEBI:30616"/>
    </ligand>
</feature>
<evidence type="ECO:0000259" key="21">
    <source>
        <dbReference type="PROSITE" id="PS50002"/>
    </source>
</evidence>
<dbReference type="PRINTS" id="PR00109">
    <property type="entry name" value="TYRKINASE"/>
</dbReference>
<dbReference type="GO" id="GO:0004715">
    <property type="term" value="F:non-membrane spanning protein tyrosine kinase activity"/>
    <property type="evidence" value="ECO:0007669"/>
    <property type="project" value="UniProtKB-EC"/>
</dbReference>
<dbReference type="PANTHER" id="PTHR24418">
    <property type="entry name" value="TYROSINE-PROTEIN KINASE"/>
    <property type="match status" value="1"/>
</dbReference>
<evidence type="ECO:0000256" key="4">
    <source>
        <dbReference type="ARBA" id="ARBA00022707"/>
    </source>
</evidence>
<evidence type="ECO:0000256" key="13">
    <source>
        <dbReference type="ARBA" id="ARBA00051245"/>
    </source>
</evidence>
<dbReference type="SMART" id="SM00252">
    <property type="entry name" value="SH2"/>
    <property type="match status" value="1"/>
</dbReference>
<dbReference type="Proteomes" id="UP001152747">
    <property type="component" value="Unassembled WGS sequence"/>
</dbReference>
<dbReference type="SUPFAM" id="SSF50044">
    <property type="entry name" value="SH3-domain"/>
    <property type="match status" value="1"/>
</dbReference>
<dbReference type="FunFam" id="1.10.510.10:FF:001512">
    <property type="entry name" value="Receptor tyrosine-protein kinase erbB-2"/>
    <property type="match status" value="1"/>
</dbReference>
<dbReference type="InterPro" id="IPR011009">
    <property type="entry name" value="Kinase-like_dom_sf"/>
</dbReference>
<evidence type="ECO:0000256" key="9">
    <source>
        <dbReference type="ARBA" id="ARBA00023136"/>
    </source>
</evidence>
<keyword evidence="3 18" id="KW-0808">Transferase</keyword>
<dbReference type="InterPro" id="IPR001452">
    <property type="entry name" value="SH3_domain"/>
</dbReference>
<dbReference type="AlphaFoldDB" id="A0A9P1I711"/>
<protein>
    <recommendedName>
        <fullName evidence="18">Tyrosine-protein kinase</fullName>
        <ecNumber evidence="18">2.7.10.2</ecNumber>
    </recommendedName>
</protein>
<dbReference type="PROSITE" id="PS00107">
    <property type="entry name" value="PROTEIN_KINASE_ATP"/>
    <property type="match status" value="1"/>
</dbReference>
<organism evidence="23 24">
    <name type="scientific">Caenorhabditis angaria</name>
    <dbReference type="NCBI Taxonomy" id="860376"/>
    <lineage>
        <taxon>Eukaryota</taxon>
        <taxon>Metazoa</taxon>
        <taxon>Ecdysozoa</taxon>
        <taxon>Nematoda</taxon>
        <taxon>Chromadorea</taxon>
        <taxon>Rhabditida</taxon>
        <taxon>Rhabditina</taxon>
        <taxon>Rhabditomorpha</taxon>
        <taxon>Rhabditoidea</taxon>
        <taxon>Rhabditidae</taxon>
        <taxon>Peloderinae</taxon>
        <taxon>Caenorhabditis</taxon>
    </lineage>
</organism>
<evidence type="ECO:0000256" key="15">
    <source>
        <dbReference type="PROSITE-ProRule" id="PRU00191"/>
    </source>
</evidence>
<evidence type="ECO:0000256" key="1">
    <source>
        <dbReference type="ARBA" id="ARBA00004308"/>
    </source>
</evidence>
<evidence type="ECO:0000256" key="18">
    <source>
        <dbReference type="RuleBase" id="RU362096"/>
    </source>
</evidence>
<gene>
    <name evidence="23" type="ORF">CAMP_LOCUS586</name>
</gene>
<feature type="domain" description="SH3" evidence="21">
    <location>
        <begin position="189"/>
        <end position="249"/>
    </location>
</feature>
<dbReference type="GO" id="GO:0048680">
    <property type="term" value="P:positive regulation of axon regeneration"/>
    <property type="evidence" value="ECO:0007669"/>
    <property type="project" value="UniProtKB-ARBA"/>
</dbReference>
<evidence type="ECO:0000256" key="8">
    <source>
        <dbReference type="ARBA" id="ARBA00022999"/>
    </source>
</evidence>
<dbReference type="EMBL" id="CANHGI010000001">
    <property type="protein sequence ID" value="CAI5437949.1"/>
    <property type="molecule type" value="Genomic_DNA"/>
</dbReference>
<evidence type="ECO:0000256" key="5">
    <source>
        <dbReference type="ARBA" id="ARBA00022741"/>
    </source>
</evidence>
<accession>A0A9P1I711</accession>
<dbReference type="Gene3D" id="1.10.510.10">
    <property type="entry name" value="Transferase(Phosphotransferase) domain 1"/>
    <property type="match status" value="1"/>
</dbReference>
<evidence type="ECO:0000256" key="6">
    <source>
        <dbReference type="ARBA" id="ARBA00022777"/>
    </source>
</evidence>
<evidence type="ECO:0000256" key="10">
    <source>
        <dbReference type="ARBA" id="ARBA00023137"/>
    </source>
</evidence>
<dbReference type="SMART" id="SM00326">
    <property type="entry name" value="SH3"/>
    <property type="match status" value="1"/>
</dbReference>
<dbReference type="GO" id="GO:0012505">
    <property type="term" value="C:endomembrane system"/>
    <property type="evidence" value="ECO:0007669"/>
    <property type="project" value="UniProtKB-SubCell"/>
</dbReference>
<keyword evidence="10 18" id="KW-0829">Tyrosine-protein kinase</keyword>
<comment type="catalytic activity">
    <reaction evidence="12">
        <text>L-tyrosyl-[protein] + ATP = O-phospho-L-tyrosyl-[protein] + ADP + H(+)</text>
        <dbReference type="Rhea" id="RHEA:10596"/>
        <dbReference type="Rhea" id="RHEA-COMP:10136"/>
        <dbReference type="Rhea" id="RHEA-COMP:20101"/>
        <dbReference type="ChEBI" id="CHEBI:15378"/>
        <dbReference type="ChEBI" id="CHEBI:30616"/>
        <dbReference type="ChEBI" id="CHEBI:46858"/>
        <dbReference type="ChEBI" id="CHEBI:61978"/>
        <dbReference type="ChEBI" id="CHEBI:456216"/>
        <dbReference type="EC" id="2.7.10.1"/>
    </reaction>
</comment>
<dbReference type="SUPFAM" id="SSF56112">
    <property type="entry name" value="Protein kinase-like (PK-like)"/>
    <property type="match status" value="1"/>
</dbReference>
<dbReference type="InterPro" id="IPR036028">
    <property type="entry name" value="SH3-like_dom_sf"/>
</dbReference>
<reference evidence="23" key="1">
    <citation type="submission" date="2022-11" db="EMBL/GenBank/DDBJ databases">
        <authorList>
            <person name="Kikuchi T."/>
        </authorList>
    </citation>
    <scope>NUCLEOTIDE SEQUENCE</scope>
    <source>
        <strain evidence="23">PS1010</strain>
    </source>
</reference>
<keyword evidence="8 15" id="KW-0727">SH2 domain</keyword>
<dbReference type="Pfam" id="PF14604">
    <property type="entry name" value="SH3_9"/>
    <property type="match status" value="1"/>
</dbReference>
<dbReference type="SMART" id="SM00219">
    <property type="entry name" value="TyrKc"/>
    <property type="match status" value="1"/>
</dbReference>
<evidence type="ECO:0000313" key="24">
    <source>
        <dbReference type="Proteomes" id="UP001152747"/>
    </source>
</evidence>
<comment type="subcellular location">
    <subcellularLocation>
        <location evidence="1">Endomembrane system</location>
    </subcellularLocation>
</comment>
<feature type="region of interest" description="Disordered" evidence="19">
    <location>
        <begin position="58"/>
        <end position="185"/>
    </location>
</feature>
<dbReference type="PROSITE" id="PS50002">
    <property type="entry name" value="SH3"/>
    <property type="match status" value="1"/>
</dbReference>
<evidence type="ECO:0000256" key="17">
    <source>
        <dbReference type="PROSITE-ProRule" id="PRU10141"/>
    </source>
</evidence>
<dbReference type="SUPFAM" id="SSF55550">
    <property type="entry name" value="SH2 domain"/>
    <property type="match status" value="1"/>
</dbReference>
<evidence type="ECO:0000313" key="23">
    <source>
        <dbReference type="EMBL" id="CAI5437949.1"/>
    </source>
</evidence>
<comment type="caution">
    <text evidence="23">The sequence shown here is derived from an EMBL/GenBank/DDBJ whole genome shotgun (WGS) entry which is preliminary data.</text>
</comment>
<evidence type="ECO:0000256" key="2">
    <source>
        <dbReference type="ARBA" id="ARBA00022443"/>
    </source>
</evidence>
<evidence type="ECO:0000256" key="7">
    <source>
        <dbReference type="ARBA" id="ARBA00022840"/>
    </source>
</evidence>
<dbReference type="FunFam" id="3.30.200.20:FF:000053">
    <property type="entry name" value="Tyrosine-protein kinase"/>
    <property type="match status" value="1"/>
</dbReference>
<keyword evidence="11" id="KW-0449">Lipoprotein</keyword>
<sequence length="659" mass="75152">MSQFSPCIRQYRVKQAHAPKLLSLYRFLSHDHNKQQKPPKTGKQAVFHDDNNEAIFKPNFGLGSHHRAPSIRPAPKVPAVPISPPPATTPLPSSTPQNHLLPVPFQTEPQSQPHPKTSRSLSNFDPPPPTPPRHHSKPPPIPEHSSTKLNRSNGIKGTKSLPILPPETSTKPASPKLSAGSGGEHNFLNERPLFIAKHRFVAKSRKEVSLEEGDLVYLLNPMKGDWWYVETKSGFQGFVPTTHVKRVEVREPWYAGNISRITAERRIMQPNLPIGTFLIREKELNRLVLTVKNSEDSLSSYMIYKNEHESGYYMKDDNDEVSITFFSLQQIVDVFSKPGDIQLCTLLKSPAPPLDTRQDDNYSIMTKWEISRDALKIWEKIGEGQFGEVNRATWKNIDVAVKKMKSDNDDPDEYKQFVDEARILTNLAHPNLIRLLAVCTKKTPYYIITEYMRNGSLLAFLQKDLSINKLNTESAMNIAAQIAAGMQYLVDNNIVHRDLAARNVLVGDFSVDHIPHVKIADFGLARKVDLEDPKYDMKTDLPVAVKWMAPEVYETQSFNQMTDVWSFGILIWEIGSLGEKPYKEWSAEYTMQRVRENYKLPAPKAVPKYVYDEVFLACVDLVPENRPSFSQLFQYFDDFTHIAPIERSRIRLSRMNSPF</sequence>
<dbReference type="Pfam" id="PF07714">
    <property type="entry name" value="PK_Tyr_Ser-Thr"/>
    <property type="match status" value="1"/>
</dbReference>
<dbReference type="InterPro" id="IPR017441">
    <property type="entry name" value="Protein_kinase_ATP_BS"/>
</dbReference>
<keyword evidence="4" id="KW-0519">Myristate</keyword>
<dbReference type="InterPro" id="IPR008266">
    <property type="entry name" value="Tyr_kinase_AS"/>
</dbReference>
<dbReference type="GO" id="GO:0061564">
    <property type="term" value="P:axon development"/>
    <property type="evidence" value="ECO:0007669"/>
    <property type="project" value="UniProtKB-ARBA"/>
</dbReference>
<feature type="domain" description="Protein kinase" evidence="22">
    <location>
        <begin position="375"/>
        <end position="640"/>
    </location>
</feature>
<evidence type="ECO:0000259" key="20">
    <source>
        <dbReference type="PROSITE" id="PS50001"/>
    </source>
</evidence>
<dbReference type="PROSITE" id="PS50011">
    <property type="entry name" value="PROTEIN_KINASE_DOM"/>
    <property type="match status" value="1"/>
</dbReference>
<feature type="compositionally biased region" description="Pro residues" evidence="19">
    <location>
        <begin position="75"/>
        <end position="89"/>
    </location>
</feature>
<keyword evidence="24" id="KW-1185">Reference proteome</keyword>
<proteinExistence type="inferred from homology"/>
<dbReference type="InterPro" id="IPR050198">
    <property type="entry name" value="Non-receptor_tyrosine_kinases"/>
</dbReference>
<dbReference type="Pfam" id="PF00017">
    <property type="entry name" value="SH2"/>
    <property type="match status" value="1"/>
</dbReference>
<evidence type="ECO:0000256" key="12">
    <source>
        <dbReference type="ARBA" id="ARBA00051243"/>
    </source>
</evidence>
<dbReference type="OrthoDB" id="339325at2759"/>
<keyword evidence="9" id="KW-0472">Membrane</keyword>
<keyword evidence="5 17" id="KW-0547">Nucleotide-binding</keyword>
<dbReference type="InterPro" id="IPR020635">
    <property type="entry name" value="Tyr_kinase_cat_dom"/>
</dbReference>
<keyword evidence="6 18" id="KW-0418">Kinase</keyword>
<keyword evidence="2 16" id="KW-0728">SH3 domain</keyword>
<evidence type="ECO:0000256" key="3">
    <source>
        <dbReference type="ARBA" id="ARBA00022679"/>
    </source>
</evidence>
<name>A0A9P1I711_9PELO</name>
<evidence type="ECO:0000256" key="16">
    <source>
        <dbReference type="PROSITE-ProRule" id="PRU00192"/>
    </source>
</evidence>
<dbReference type="InterPro" id="IPR000719">
    <property type="entry name" value="Prot_kinase_dom"/>
</dbReference>
<dbReference type="GO" id="GO:0048565">
    <property type="term" value="P:digestive tract development"/>
    <property type="evidence" value="ECO:0007669"/>
    <property type="project" value="UniProtKB-ARBA"/>
</dbReference>
<evidence type="ECO:0000256" key="14">
    <source>
        <dbReference type="ARBA" id="ARBA00061539"/>
    </source>
</evidence>
<evidence type="ECO:0000259" key="22">
    <source>
        <dbReference type="PROSITE" id="PS50011"/>
    </source>
</evidence>
<dbReference type="PROSITE" id="PS00109">
    <property type="entry name" value="PROTEIN_KINASE_TYR"/>
    <property type="match status" value="1"/>
</dbReference>
<dbReference type="InterPro" id="IPR001245">
    <property type="entry name" value="Ser-Thr/Tyr_kinase_cat_dom"/>
</dbReference>
<dbReference type="Gene3D" id="3.30.505.10">
    <property type="entry name" value="SH2 domain"/>
    <property type="match status" value="1"/>
</dbReference>
<dbReference type="CDD" id="cd00192">
    <property type="entry name" value="PTKc"/>
    <property type="match status" value="1"/>
</dbReference>
<evidence type="ECO:0000256" key="11">
    <source>
        <dbReference type="ARBA" id="ARBA00023288"/>
    </source>
</evidence>
<feature type="compositionally biased region" description="Polar residues" evidence="19">
    <location>
        <begin position="107"/>
        <end position="123"/>
    </location>
</feature>
<keyword evidence="7 17" id="KW-0067">ATP-binding</keyword>
<dbReference type="GO" id="GO:0005524">
    <property type="term" value="F:ATP binding"/>
    <property type="evidence" value="ECO:0007669"/>
    <property type="project" value="UniProtKB-UniRule"/>
</dbReference>
<dbReference type="GO" id="GO:0004714">
    <property type="term" value="F:transmembrane receptor protein tyrosine kinase activity"/>
    <property type="evidence" value="ECO:0007669"/>
    <property type="project" value="UniProtKB-EC"/>
</dbReference>
<comment type="catalytic activity">
    <reaction evidence="13 18">
        <text>L-tyrosyl-[protein] + ATP = O-phospho-L-tyrosyl-[protein] + ADP + H(+)</text>
        <dbReference type="Rhea" id="RHEA:10596"/>
        <dbReference type="Rhea" id="RHEA-COMP:10136"/>
        <dbReference type="Rhea" id="RHEA-COMP:20101"/>
        <dbReference type="ChEBI" id="CHEBI:15378"/>
        <dbReference type="ChEBI" id="CHEBI:30616"/>
        <dbReference type="ChEBI" id="CHEBI:46858"/>
        <dbReference type="ChEBI" id="CHEBI:61978"/>
        <dbReference type="ChEBI" id="CHEBI:456216"/>
        <dbReference type="EC" id="2.7.10.2"/>
    </reaction>
</comment>
<feature type="domain" description="SH2" evidence="20">
    <location>
        <begin position="253"/>
        <end position="351"/>
    </location>
</feature>
<evidence type="ECO:0000256" key="19">
    <source>
        <dbReference type="SAM" id="MobiDB-lite"/>
    </source>
</evidence>
<dbReference type="InterPro" id="IPR000980">
    <property type="entry name" value="SH2"/>
</dbReference>
<dbReference type="EC" id="2.7.10.2" evidence="18"/>
<dbReference type="PROSITE" id="PS50001">
    <property type="entry name" value="SH2"/>
    <property type="match status" value="1"/>
</dbReference>
<dbReference type="InterPro" id="IPR036860">
    <property type="entry name" value="SH2_dom_sf"/>
</dbReference>
<comment type="similarity">
    <text evidence="14">Belongs to the protein kinase superfamily. Tyr protein kinase family. SRC subfamily.</text>
</comment>
<dbReference type="Gene3D" id="2.30.30.40">
    <property type="entry name" value="SH3 Domains"/>
    <property type="match status" value="1"/>
</dbReference>